<comment type="caution">
    <text evidence="6">The sequence shown here is derived from an EMBL/GenBank/DDBJ whole genome shotgun (WGS) entry which is preliminary data.</text>
</comment>
<evidence type="ECO:0000313" key="6">
    <source>
        <dbReference type="EMBL" id="GAA3584884.1"/>
    </source>
</evidence>
<evidence type="ECO:0000256" key="4">
    <source>
        <dbReference type="ARBA" id="ARBA00023136"/>
    </source>
</evidence>
<keyword evidence="3 5" id="KW-1133">Transmembrane helix</keyword>
<dbReference type="InterPro" id="IPR051788">
    <property type="entry name" value="MFS_Transporter"/>
</dbReference>
<gene>
    <name evidence="6" type="ORF">GCM10022419_078510</name>
</gene>
<feature type="transmembrane region" description="Helical" evidence="5">
    <location>
        <begin position="258"/>
        <end position="275"/>
    </location>
</feature>
<evidence type="ECO:0000256" key="2">
    <source>
        <dbReference type="ARBA" id="ARBA00022692"/>
    </source>
</evidence>
<evidence type="ECO:0000256" key="5">
    <source>
        <dbReference type="SAM" id="Phobius"/>
    </source>
</evidence>
<feature type="transmembrane region" description="Helical" evidence="5">
    <location>
        <begin position="146"/>
        <end position="168"/>
    </location>
</feature>
<feature type="transmembrane region" description="Helical" evidence="5">
    <location>
        <begin position="281"/>
        <end position="301"/>
    </location>
</feature>
<feature type="transmembrane region" description="Helical" evidence="5">
    <location>
        <begin position="63"/>
        <end position="83"/>
    </location>
</feature>
<comment type="subcellular location">
    <subcellularLocation>
        <location evidence="1">Membrane</location>
        <topology evidence="1">Multi-pass membrane protein</topology>
    </subcellularLocation>
</comment>
<feature type="transmembrane region" description="Helical" evidence="5">
    <location>
        <begin position="313"/>
        <end position="332"/>
    </location>
</feature>
<feature type="transmembrane region" description="Helical" evidence="5">
    <location>
        <begin position="189"/>
        <end position="206"/>
    </location>
</feature>
<proteinExistence type="predicted"/>
<evidence type="ECO:0000313" key="7">
    <source>
        <dbReference type="Proteomes" id="UP001500630"/>
    </source>
</evidence>
<dbReference type="InterPro" id="IPR036259">
    <property type="entry name" value="MFS_trans_sf"/>
</dbReference>
<keyword evidence="7" id="KW-1185">Reference proteome</keyword>
<evidence type="ECO:0000256" key="3">
    <source>
        <dbReference type="ARBA" id="ARBA00022989"/>
    </source>
</evidence>
<organism evidence="6 7">
    <name type="scientific">Nonomuraea rosea</name>
    <dbReference type="NCBI Taxonomy" id="638574"/>
    <lineage>
        <taxon>Bacteria</taxon>
        <taxon>Bacillati</taxon>
        <taxon>Actinomycetota</taxon>
        <taxon>Actinomycetes</taxon>
        <taxon>Streptosporangiales</taxon>
        <taxon>Streptosporangiaceae</taxon>
        <taxon>Nonomuraea</taxon>
    </lineage>
</organism>
<dbReference type="PANTHER" id="PTHR23514:SF13">
    <property type="entry name" value="INNER MEMBRANE PROTEIN YBJJ"/>
    <property type="match status" value="1"/>
</dbReference>
<feature type="transmembrane region" description="Helical" evidence="5">
    <location>
        <begin position="89"/>
        <end position="109"/>
    </location>
</feature>
<dbReference type="Pfam" id="PF07690">
    <property type="entry name" value="MFS_1"/>
    <property type="match status" value="1"/>
</dbReference>
<keyword evidence="2 5" id="KW-0812">Transmembrane</keyword>
<dbReference type="PANTHER" id="PTHR23514">
    <property type="entry name" value="BYPASS OF STOP CODON PROTEIN 6"/>
    <property type="match status" value="1"/>
</dbReference>
<sequence>MPLIAVCAAWAVFWGSWSALLPAVKLELGISAAGLGLALSAVPVGALPAMALMGRLARGRERAALMASTVVFALSVACVGLVATPWQLALAMLIVGAASGALDIALNLATGRAERETGRRLFQPVHAAFPVAVIVAAPVTGLARSLGVGTGTVLAGVALIVLAASLTVPALRLGRGLPEPSARTDRRGLLGAAVVLGTLAACVLVIENSVEQWSVLLLEEHRGATPLVSSAAPSVYMAALTVGRLVVQVLPRVPLRALYLVAGAGGGAGIALAGLGGSVPISMAGFAVTGLALGPLVPALLSRAAADDASGTLVWGVSTISYTGFVVSPLLVAGLSRWLGLPAALAALGLLGLPLLAAFVLRRR</sequence>
<feature type="transmembrane region" description="Helical" evidence="5">
    <location>
        <begin position="121"/>
        <end position="140"/>
    </location>
</feature>
<evidence type="ECO:0000256" key="1">
    <source>
        <dbReference type="ARBA" id="ARBA00004141"/>
    </source>
</evidence>
<dbReference type="Proteomes" id="UP001500630">
    <property type="component" value="Unassembled WGS sequence"/>
</dbReference>
<dbReference type="InterPro" id="IPR011701">
    <property type="entry name" value="MFS"/>
</dbReference>
<dbReference type="SUPFAM" id="SSF103473">
    <property type="entry name" value="MFS general substrate transporter"/>
    <property type="match status" value="1"/>
</dbReference>
<feature type="transmembrane region" description="Helical" evidence="5">
    <location>
        <begin position="338"/>
        <end position="361"/>
    </location>
</feature>
<dbReference type="RefSeq" id="WP_345569965.1">
    <property type="nucleotide sequence ID" value="NZ_BAABDQ010000021.1"/>
</dbReference>
<feature type="transmembrane region" description="Helical" evidence="5">
    <location>
        <begin position="28"/>
        <end position="51"/>
    </location>
</feature>
<dbReference type="EMBL" id="BAABDQ010000021">
    <property type="protein sequence ID" value="GAA3584884.1"/>
    <property type="molecule type" value="Genomic_DNA"/>
</dbReference>
<feature type="transmembrane region" description="Helical" evidence="5">
    <location>
        <begin position="226"/>
        <end position="246"/>
    </location>
</feature>
<protein>
    <submittedName>
        <fullName evidence="6">MFS transporter</fullName>
    </submittedName>
</protein>
<accession>A0ABP6YLZ3</accession>
<name>A0ABP6YLZ3_9ACTN</name>
<keyword evidence="4 5" id="KW-0472">Membrane</keyword>
<reference evidence="7" key="1">
    <citation type="journal article" date="2019" name="Int. J. Syst. Evol. Microbiol.">
        <title>The Global Catalogue of Microorganisms (GCM) 10K type strain sequencing project: providing services to taxonomists for standard genome sequencing and annotation.</title>
        <authorList>
            <consortium name="The Broad Institute Genomics Platform"/>
            <consortium name="The Broad Institute Genome Sequencing Center for Infectious Disease"/>
            <person name="Wu L."/>
            <person name="Ma J."/>
        </authorList>
    </citation>
    <scope>NUCLEOTIDE SEQUENCE [LARGE SCALE GENOMIC DNA]</scope>
    <source>
        <strain evidence="7">JCM 17326</strain>
    </source>
</reference>
<dbReference type="Gene3D" id="1.20.1250.20">
    <property type="entry name" value="MFS general substrate transporter like domains"/>
    <property type="match status" value="1"/>
</dbReference>